<evidence type="ECO:0000313" key="3">
    <source>
        <dbReference type="Proteomes" id="UP000789359"/>
    </source>
</evidence>
<organism evidence="2 3">
    <name type="scientific">Campylobacter suis</name>
    <dbReference type="NCBI Taxonomy" id="2790657"/>
    <lineage>
        <taxon>Bacteria</taxon>
        <taxon>Pseudomonadati</taxon>
        <taxon>Campylobacterota</taxon>
        <taxon>Epsilonproteobacteria</taxon>
        <taxon>Campylobacterales</taxon>
        <taxon>Campylobacteraceae</taxon>
        <taxon>Campylobacter</taxon>
    </lineage>
</organism>
<sequence length="113" mass="12610">MINVSSPEWLLFVAVLLAAVATFITRATPFYLMKSKGESKLMSVIQKHMGLMIMVILVSYGLKDVKFSVYPYGAAEILAFLTAIIIHLKLKNMLLTISISTAVYMSLLRFFTA</sequence>
<dbReference type="Pfam" id="PF05437">
    <property type="entry name" value="AzlD"/>
    <property type="match status" value="1"/>
</dbReference>
<evidence type="ECO:0008006" key="4">
    <source>
        <dbReference type="Google" id="ProtNLM"/>
    </source>
</evidence>
<dbReference type="PIRSF" id="PIRSF003203">
    <property type="entry name" value="AzlD"/>
    <property type="match status" value="1"/>
</dbReference>
<keyword evidence="1" id="KW-0472">Membrane</keyword>
<feature type="transmembrane region" description="Helical" evidence="1">
    <location>
        <begin position="93"/>
        <end position="111"/>
    </location>
</feature>
<reference evidence="2 3" key="1">
    <citation type="submission" date="2020-11" db="EMBL/GenBank/DDBJ databases">
        <authorList>
            <person name="Peeters C."/>
        </authorList>
    </citation>
    <scope>NUCLEOTIDE SEQUENCE [LARGE SCALE GENOMIC DNA]</scope>
    <source>
        <strain evidence="2 3">LMG 8286</strain>
    </source>
</reference>
<dbReference type="InterPro" id="IPR008407">
    <property type="entry name" value="Brnchd-chn_aa_trnsp_AzlD"/>
</dbReference>
<feature type="transmembrane region" description="Helical" evidence="1">
    <location>
        <begin position="44"/>
        <end position="62"/>
    </location>
</feature>
<dbReference type="Proteomes" id="UP000789359">
    <property type="component" value="Unassembled WGS sequence"/>
</dbReference>
<comment type="caution">
    <text evidence="2">The sequence shown here is derived from an EMBL/GenBank/DDBJ whole genome shotgun (WGS) entry which is preliminary data.</text>
</comment>
<keyword evidence="3" id="KW-1185">Reference proteome</keyword>
<feature type="transmembrane region" description="Helical" evidence="1">
    <location>
        <begin position="12"/>
        <end position="32"/>
    </location>
</feature>
<feature type="transmembrane region" description="Helical" evidence="1">
    <location>
        <begin position="68"/>
        <end position="86"/>
    </location>
</feature>
<proteinExistence type="predicted"/>
<dbReference type="EMBL" id="CAJHOE010000001">
    <property type="protein sequence ID" value="CAD7286298.1"/>
    <property type="molecule type" value="Genomic_DNA"/>
</dbReference>
<accession>A0ABM8Q0I7</accession>
<evidence type="ECO:0000256" key="1">
    <source>
        <dbReference type="SAM" id="Phobius"/>
    </source>
</evidence>
<keyword evidence="1" id="KW-0812">Transmembrane</keyword>
<protein>
    <recommendedName>
        <fullName evidence="4">Branched-chain amino acid ABC transporter</fullName>
    </recommendedName>
</protein>
<dbReference type="RefSeq" id="WP_230055940.1">
    <property type="nucleotide sequence ID" value="NZ_CAJHOE010000001.1"/>
</dbReference>
<keyword evidence="1" id="KW-1133">Transmembrane helix</keyword>
<evidence type="ECO:0000313" key="2">
    <source>
        <dbReference type="EMBL" id="CAD7286298.1"/>
    </source>
</evidence>
<name>A0ABM8Q0I7_9BACT</name>
<gene>
    <name evidence="2" type="ORF">LMG8286_00129</name>
</gene>